<accession>A0ABN3XPT3</accession>
<evidence type="ECO:0000313" key="2">
    <source>
        <dbReference type="Proteomes" id="UP001499930"/>
    </source>
</evidence>
<dbReference type="SUPFAM" id="SSF57938">
    <property type="entry name" value="DnaJ/Hsp40 cysteine-rich domain"/>
    <property type="match status" value="1"/>
</dbReference>
<dbReference type="EMBL" id="BAAAWD010000002">
    <property type="protein sequence ID" value="GAA2986315.1"/>
    <property type="molecule type" value="Genomic_DNA"/>
</dbReference>
<name>A0ABN3XPT3_9ACTN</name>
<dbReference type="InterPro" id="IPR036410">
    <property type="entry name" value="HSP_DnaJ_Cys-rich_dom_sf"/>
</dbReference>
<comment type="caution">
    <text evidence="1">The sequence shown here is derived from an EMBL/GenBank/DDBJ whole genome shotgun (WGS) entry which is preliminary data.</text>
</comment>
<proteinExistence type="predicted"/>
<reference evidence="1 2" key="1">
    <citation type="journal article" date="2019" name="Int. J. Syst. Evol. Microbiol.">
        <title>The Global Catalogue of Microorganisms (GCM) 10K type strain sequencing project: providing services to taxonomists for standard genome sequencing and annotation.</title>
        <authorList>
            <consortium name="The Broad Institute Genomics Platform"/>
            <consortium name="The Broad Institute Genome Sequencing Center for Infectious Disease"/>
            <person name="Wu L."/>
            <person name="Ma J."/>
        </authorList>
    </citation>
    <scope>NUCLEOTIDE SEQUENCE [LARGE SCALE GENOMIC DNA]</scope>
    <source>
        <strain evidence="1 2">JCM 3106</strain>
    </source>
</reference>
<protein>
    <submittedName>
        <fullName evidence="1">Uncharacterized protein</fullName>
    </submittedName>
</protein>
<sequence>MDRPQRQQQEAERLGGVYRVRRDRAAMSDPITCPECEGVGGQRLGRLRIVCRFCHGRGWVGAEHEPAEPSPPPAERPPAWEHRIWSDSAAAAVLGCRYCLGSKTVAHLDESTRTLVMTPCRCQAPGDLSGSA</sequence>
<gene>
    <name evidence="1" type="ORF">GCM10017559_02410</name>
</gene>
<keyword evidence="2" id="KW-1185">Reference proteome</keyword>
<dbReference type="Proteomes" id="UP001499930">
    <property type="component" value="Unassembled WGS sequence"/>
</dbReference>
<evidence type="ECO:0000313" key="1">
    <source>
        <dbReference type="EMBL" id="GAA2986315.1"/>
    </source>
</evidence>
<organism evidence="1 2">
    <name type="scientific">Streptosporangium longisporum</name>
    <dbReference type="NCBI Taxonomy" id="46187"/>
    <lineage>
        <taxon>Bacteria</taxon>
        <taxon>Bacillati</taxon>
        <taxon>Actinomycetota</taxon>
        <taxon>Actinomycetes</taxon>
        <taxon>Streptosporangiales</taxon>
        <taxon>Streptosporangiaceae</taxon>
        <taxon>Streptosporangium</taxon>
    </lineage>
</organism>